<evidence type="ECO:0000256" key="2">
    <source>
        <dbReference type="SAM" id="SignalP"/>
    </source>
</evidence>
<gene>
    <name evidence="3" type="ORF">BP5553_08174</name>
</gene>
<evidence type="ECO:0000256" key="1">
    <source>
        <dbReference type="SAM" id="MobiDB-lite"/>
    </source>
</evidence>
<feature type="compositionally biased region" description="Low complexity" evidence="1">
    <location>
        <begin position="257"/>
        <end position="267"/>
    </location>
</feature>
<sequence length="300" mass="30427">MRSPSIPSLSALLLLSGASTALATKISVPSTIAAGAEVTVTIPSDLIKGFDNFRVYLSTTPPGWASAAVCYLVNSTPINTESLKVQIPPTVGPSGKTYSIAARGFNGDGKKSDSAGFQSSNDFELTGGTGQWSEQELQGFSMSNPDTIPCGSYGCIKDCNTKFLTDDIRKAGINAYKPAYECFAACPGVKLPSWEVVLAQSGAAPSSSSAVASSTSAVASSTVAPAPTNNTTAYTNCTSTAYVPSSTAQSNTTSLKTPGAPTAVPTAPSAPAPPANAASSIQISATLLFAGIMGLVAFQL</sequence>
<keyword evidence="2" id="KW-0732">Signal</keyword>
<dbReference type="Proteomes" id="UP000254866">
    <property type="component" value="Unassembled WGS sequence"/>
</dbReference>
<evidence type="ECO:0000313" key="3">
    <source>
        <dbReference type="EMBL" id="RDL33806.1"/>
    </source>
</evidence>
<feature type="signal peptide" evidence="2">
    <location>
        <begin position="1"/>
        <end position="23"/>
    </location>
</feature>
<organism evidence="3 4">
    <name type="scientific">Venustampulla echinocandica</name>
    <dbReference type="NCBI Taxonomy" id="2656787"/>
    <lineage>
        <taxon>Eukaryota</taxon>
        <taxon>Fungi</taxon>
        <taxon>Dikarya</taxon>
        <taxon>Ascomycota</taxon>
        <taxon>Pezizomycotina</taxon>
        <taxon>Leotiomycetes</taxon>
        <taxon>Helotiales</taxon>
        <taxon>Pleuroascaceae</taxon>
        <taxon>Venustampulla</taxon>
    </lineage>
</organism>
<comment type="caution">
    <text evidence="3">The sequence shown here is derived from an EMBL/GenBank/DDBJ whole genome shotgun (WGS) entry which is preliminary data.</text>
</comment>
<accession>A0A370TFY1</accession>
<reference evidence="3 4" key="1">
    <citation type="journal article" date="2018" name="IMA Fungus">
        <title>IMA Genome-F 9: Draft genome sequence of Annulohypoxylon stygium, Aspergillus mulundensis, Berkeleyomyces basicola (syn. Thielaviopsis basicola), Ceratocystis smalleyi, two Cercospora beticola strains, Coleophoma cylindrospora, Fusarium fracticaudum, Phialophora cf. hyalina, and Morchella septimelata.</title>
        <authorList>
            <person name="Wingfield B.D."/>
            <person name="Bills G.F."/>
            <person name="Dong Y."/>
            <person name="Huang W."/>
            <person name="Nel W.J."/>
            <person name="Swalarsk-Parry B.S."/>
            <person name="Vaghefi N."/>
            <person name="Wilken P.M."/>
            <person name="An Z."/>
            <person name="de Beer Z.W."/>
            <person name="De Vos L."/>
            <person name="Chen L."/>
            <person name="Duong T.A."/>
            <person name="Gao Y."/>
            <person name="Hammerbacher A."/>
            <person name="Kikkert J.R."/>
            <person name="Li Y."/>
            <person name="Li H."/>
            <person name="Li K."/>
            <person name="Li Q."/>
            <person name="Liu X."/>
            <person name="Ma X."/>
            <person name="Naidoo K."/>
            <person name="Pethybridge S.J."/>
            <person name="Sun J."/>
            <person name="Steenkamp E.T."/>
            <person name="van der Nest M.A."/>
            <person name="van Wyk S."/>
            <person name="Wingfield M.J."/>
            <person name="Xiong C."/>
            <person name="Yue Q."/>
            <person name="Zhang X."/>
        </authorList>
    </citation>
    <scope>NUCLEOTIDE SEQUENCE [LARGE SCALE GENOMIC DNA]</scope>
    <source>
        <strain evidence="3 4">BP 5553</strain>
    </source>
</reference>
<evidence type="ECO:0000313" key="4">
    <source>
        <dbReference type="Proteomes" id="UP000254866"/>
    </source>
</evidence>
<keyword evidence="4" id="KW-1185">Reference proteome</keyword>
<dbReference type="GeneID" id="43601023"/>
<protein>
    <submittedName>
        <fullName evidence="3">Uncharacterized protein</fullName>
    </submittedName>
</protein>
<dbReference type="AlphaFoldDB" id="A0A370TFY1"/>
<proteinExistence type="predicted"/>
<dbReference type="RefSeq" id="XP_031867088.1">
    <property type="nucleotide sequence ID" value="XM_032016797.1"/>
</dbReference>
<feature type="chain" id="PRO_5016703532" evidence="2">
    <location>
        <begin position="24"/>
        <end position="300"/>
    </location>
</feature>
<feature type="region of interest" description="Disordered" evidence="1">
    <location>
        <begin position="248"/>
        <end position="271"/>
    </location>
</feature>
<dbReference type="EMBL" id="NPIC01000008">
    <property type="protein sequence ID" value="RDL33806.1"/>
    <property type="molecule type" value="Genomic_DNA"/>
</dbReference>
<name>A0A370TFY1_9HELO</name>
<dbReference type="OrthoDB" id="5076485at2759"/>